<dbReference type="PROSITE" id="PS51257">
    <property type="entry name" value="PROKAR_LIPOPROTEIN"/>
    <property type="match status" value="1"/>
</dbReference>
<reference evidence="2" key="1">
    <citation type="journal article" date="2021" name="PeerJ">
        <title>Extensive microbial diversity within the chicken gut microbiome revealed by metagenomics and culture.</title>
        <authorList>
            <person name="Gilroy R."/>
            <person name="Ravi A."/>
            <person name="Getino M."/>
            <person name="Pursley I."/>
            <person name="Horton D.L."/>
            <person name="Alikhan N.F."/>
            <person name="Baker D."/>
            <person name="Gharbi K."/>
            <person name="Hall N."/>
            <person name="Watson M."/>
            <person name="Adriaenssens E.M."/>
            <person name="Foster-Nyarko E."/>
            <person name="Jarju S."/>
            <person name="Secka A."/>
            <person name="Antonio M."/>
            <person name="Oren A."/>
            <person name="Chaudhuri R.R."/>
            <person name="La Ragione R."/>
            <person name="Hildebrand F."/>
            <person name="Pallen M.J."/>
        </authorList>
    </citation>
    <scope>NUCLEOTIDE SEQUENCE</scope>
    <source>
        <strain evidence="2">Gambia2-208</strain>
    </source>
</reference>
<organism evidence="2 3">
    <name type="scientific">Candidatus Bacteroides pullicola</name>
    <dbReference type="NCBI Taxonomy" id="2838475"/>
    <lineage>
        <taxon>Bacteria</taxon>
        <taxon>Pseudomonadati</taxon>
        <taxon>Bacteroidota</taxon>
        <taxon>Bacteroidia</taxon>
        <taxon>Bacteroidales</taxon>
        <taxon>Bacteroidaceae</taxon>
        <taxon>Bacteroides</taxon>
    </lineage>
</organism>
<evidence type="ECO:0000313" key="3">
    <source>
        <dbReference type="Proteomes" id="UP000886851"/>
    </source>
</evidence>
<proteinExistence type="predicted"/>
<gene>
    <name evidence="2" type="ORF">H9824_07080</name>
</gene>
<feature type="chain" id="PRO_5039499847" evidence="1">
    <location>
        <begin position="20"/>
        <end position="372"/>
    </location>
</feature>
<reference evidence="2" key="2">
    <citation type="submission" date="2021-04" db="EMBL/GenBank/DDBJ databases">
        <authorList>
            <person name="Gilroy R."/>
        </authorList>
    </citation>
    <scope>NUCLEOTIDE SEQUENCE</scope>
    <source>
        <strain evidence="2">Gambia2-208</strain>
    </source>
</reference>
<keyword evidence="1" id="KW-0732">Signal</keyword>
<dbReference type="AlphaFoldDB" id="A0A9D2CKW8"/>
<comment type="caution">
    <text evidence="2">The sequence shown here is derived from an EMBL/GenBank/DDBJ whole genome shotgun (WGS) entry which is preliminary data.</text>
</comment>
<accession>A0A9D2CKW8</accession>
<evidence type="ECO:0000256" key="1">
    <source>
        <dbReference type="SAM" id="SignalP"/>
    </source>
</evidence>
<protein>
    <submittedName>
        <fullName evidence="2">Uncharacterized protein</fullName>
    </submittedName>
</protein>
<feature type="signal peptide" evidence="1">
    <location>
        <begin position="1"/>
        <end position="19"/>
    </location>
</feature>
<sequence>MKNSRAFSALFGLFCLAFSAVLGSCENDDTPMLTNSFLLTEHEFNNFSPSRSNLTVTWNGADTLLSAQFRPWPEDTSRLELALLVEWSITESFFPLGVLLPTLVVDPVPGEGQVTFEGEKTELGHNLAVQGVYDEEADHLNLTVVSQMTAPEWAGREYTFRFGPGSLKLKHASPHNPDDVAFAEEMLDEIGEQLGRAYEEMKFVFRGDYTYDWLLKPVGGDYQCLSSSKYWLNMQRENSLMLLMAYYGKEGYASPSLAALDNVYAAFTNGINATFNDVTFFSDASSSDRHLSANYTFSTDGQLTLSVNPYTLSTLAELAYKVAEIDGVLTEAQLERFRRFVQIFSCENTNGNYDDYTADFRVLHTSSEARDI</sequence>
<name>A0A9D2CKW8_9BACE</name>
<dbReference type="Proteomes" id="UP000886851">
    <property type="component" value="Unassembled WGS sequence"/>
</dbReference>
<dbReference type="EMBL" id="DXCV01000048">
    <property type="protein sequence ID" value="HIY88448.1"/>
    <property type="molecule type" value="Genomic_DNA"/>
</dbReference>
<evidence type="ECO:0000313" key="2">
    <source>
        <dbReference type="EMBL" id="HIY88448.1"/>
    </source>
</evidence>